<feature type="compositionally biased region" description="Basic and acidic residues" evidence="1">
    <location>
        <begin position="28"/>
        <end position="42"/>
    </location>
</feature>
<proteinExistence type="predicted"/>
<evidence type="ECO:0000313" key="4">
    <source>
        <dbReference type="Proteomes" id="UP000197003"/>
    </source>
</evidence>
<reference evidence="3 4" key="1">
    <citation type="submission" date="2017-04" db="EMBL/GenBank/DDBJ databases">
        <title>Whole genome sequence of Bdellovibrio bacteriovorus strain SSB218315.</title>
        <authorList>
            <person name="Oyedara O."/>
            <person name="Rodriguez-Perez M.A."/>
        </authorList>
    </citation>
    <scope>NUCLEOTIDE SEQUENCE [LARGE SCALE GENOMIC DNA]</scope>
    <source>
        <strain evidence="3 4">SSB218315</strain>
    </source>
</reference>
<evidence type="ECO:0000256" key="2">
    <source>
        <dbReference type="SAM" id="SignalP"/>
    </source>
</evidence>
<organism evidence="3 4">
    <name type="scientific">Bdellovibrio bacteriovorus</name>
    <dbReference type="NCBI Taxonomy" id="959"/>
    <lineage>
        <taxon>Bacteria</taxon>
        <taxon>Pseudomonadati</taxon>
        <taxon>Bdellovibrionota</taxon>
        <taxon>Bdellovibrionia</taxon>
        <taxon>Bdellovibrionales</taxon>
        <taxon>Pseudobdellovibrionaceae</taxon>
        <taxon>Bdellovibrio</taxon>
    </lineage>
</organism>
<keyword evidence="2" id="KW-0732">Signal</keyword>
<evidence type="ECO:0008006" key="5">
    <source>
        <dbReference type="Google" id="ProtNLM"/>
    </source>
</evidence>
<name>A0A1Z3NAD2_BDEBC</name>
<sequence length="181" mass="20807">MKFITKVSIYLFAFAVVFAHVETVEAKRRNNREESWDSEGRQKQNKQQKQNRQSEDSSYEPSASLDETASDSDLVRAVNDRRREDFVEGGSLTVVKVLPDDNSGLEHQKWVVRLSNGELMQAVYNLDMCPRVPLKVGDVIAMGGQFIWTNKGGLLHWLHHDPRGRRPDGYVYVNGQYYCKE</sequence>
<evidence type="ECO:0000313" key="3">
    <source>
        <dbReference type="EMBL" id="ASD64430.1"/>
    </source>
</evidence>
<dbReference type="EMBL" id="CP020946">
    <property type="protein sequence ID" value="ASD64430.1"/>
    <property type="molecule type" value="Genomic_DNA"/>
</dbReference>
<dbReference type="Pfam" id="PF11948">
    <property type="entry name" value="DUF3465"/>
    <property type="match status" value="1"/>
</dbReference>
<dbReference type="AlphaFoldDB" id="A0A1Z3NAD2"/>
<feature type="region of interest" description="Disordered" evidence="1">
    <location>
        <begin position="28"/>
        <end position="74"/>
    </location>
</feature>
<dbReference type="Proteomes" id="UP000197003">
    <property type="component" value="Chromosome"/>
</dbReference>
<dbReference type="InterPro" id="IPR021856">
    <property type="entry name" value="DUF3465"/>
</dbReference>
<accession>A0A1Z3NAD2</accession>
<protein>
    <recommendedName>
        <fullName evidence="5">DUF3465 domain-containing protein</fullName>
    </recommendedName>
</protein>
<dbReference type="OrthoDB" id="195616at2"/>
<feature type="signal peptide" evidence="2">
    <location>
        <begin position="1"/>
        <end position="19"/>
    </location>
</feature>
<evidence type="ECO:0000256" key="1">
    <source>
        <dbReference type="SAM" id="MobiDB-lite"/>
    </source>
</evidence>
<gene>
    <name evidence="3" type="ORF">B9G79_13065</name>
</gene>
<dbReference type="RefSeq" id="WP_088565900.1">
    <property type="nucleotide sequence ID" value="NZ_CP020946.1"/>
</dbReference>
<feature type="chain" id="PRO_5012306216" description="DUF3465 domain-containing protein" evidence="2">
    <location>
        <begin position="20"/>
        <end position="181"/>
    </location>
</feature>